<organism evidence="7 8">
    <name type="scientific">Porites evermanni</name>
    <dbReference type="NCBI Taxonomy" id="104178"/>
    <lineage>
        <taxon>Eukaryota</taxon>
        <taxon>Metazoa</taxon>
        <taxon>Cnidaria</taxon>
        <taxon>Anthozoa</taxon>
        <taxon>Hexacorallia</taxon>
        <taxon>Scleractinia</taxon>
        <taxon>Fungiina</taxon>
        <taxon>Poritidae</taxon>
        <taxon>Porites</taxon>
    </lineage>
</organism>
<dbReference type="EMBL" id="CALNXI010000010">
    <property type="protein sequence ID" value="CAH3014485.1"/>
    <property type="molecule type" value="Genomic_DNA"/>
</dbReference>
<dbReference type="EMBL" id="CALNXI010000751">
    <property type="protein sequence ID" value="CAH3043804.1"/>
    <property type="molecule type" value="Genomic_DNA"/>
</dbReference>
<feature type="compositionally biased region" description="Basic and acidic residues" evidence="2">
    <location>
        <begin position="872"/>
        <end position="886"/>
    </location>
</feature>
<evidence type="ECO:0000259" key="3">
    <source>
        <dbReference type="PROSITE" id="PS50157"/>
    </source>
</evidence>
<name>A0ABN8SKP4_9CNID</name>
<protein>
    <recommendedName>
        <fullName evidence="3">C2H2-type domain-containing protein</fullName>
    </recommendedName>
</protein>
<keyword evidence="1" id="KW-0863">Zinc-finger</keyword>
<dbReference type="PANTHER" id="PTHR46704:SF1">
    <property type="entry name" value="TELOMERE LENGTH REGULATION PROTEIN TEL2 HOMOLOG"/>
    <property type="match status" value="1"/>
</dbReference>
<dbReference type="InterPro" id="IPR013087">
    <property type="entry name" value="Znf_C2H2_type"/>
</dbReference>
<feature type="compositionally biased region" description="Basic residues" evidence="2">
    <location>
        <begin position="72"/>
        <end position="81"/>
    </location>
</feature>
<keyword evidence="8" id="KW-1185">Reference proteome</keyword>
<sequence>MTEDRCLFEETFGCQSKKDQISKAGPTRIATIINFSKEYQDGIHIDLSERLNLDPNLVIHCHRSCVSTYTSKHHLQRHKKRSADESPCMPSRKKRRSDASPFRFKEHCIFCGEICNLQKDKKHPDRWQKAALCQTAYAAAGRQSFKESILHVCSERNDAMAGEVRTRVEGALSDLHAADARYHVNCMTCFMAPRSVAAAKNTVNQNEENRSGDDAFNHVTDEMKADKSRIWNTKELVTLYDLSGGTELNQRSLLKRVKDYFSDEVVVLTSPGLCSLVVFRASASNVLSLAAQTEDEQDSAKLVTLAKDISNEIKQIEYDGSRYDIRITKQDMSVSVSQTLMELLALLSNKLDYTLPALLIGNIITSVITNKPTNLQIALGNLLRDSRKLINPFYQFGVTCSYDEILRFKKSAALAATKEIKLSGIEQASDGLIQAVADNFDADISSQNGKLATHSLAMLITQPARDAPDNEENGEGCSIRRISKSEMSAPIDFEIPVQRYQGPKIVPMPPTCASKSVLPLKVLCSAAIAERRAKEIDFSFLRDVTNEESCPEFNGYNTTLTRQQGISYAPKTQAAYLPLIDMTPSDPDTILTALHEAKRLTEERGQKKTIFTSDQQLYKVAVEVKWTDPERFADVIVRLGGMHMLMSFVGAIGTLMQGSGLVDVLSSTFSGVSKMLSGKKFPQNARALRIVCEELLRRVLERSDIHTMDELIKHLDYLADKSKTAKLWIDCLIKPVFIMMLYVRAEREGDWPLHLAAVRKMLPYFFSSSHVNYARYGLYYLRSMESLDSEVLSHFMKGQHVMHHIPGIWNGIWSDMYIETTFMRYGHAPGGIIGITLKPEALKTWALGLHICSRLEEDISDIVNGDAQSTQDTHKEETKARIASDGKDRQSIRKKLDLCVDPLDTGSHPVNIVNIVTGQIADSSVNVQDALAIGKKSMKEFEGGWPEGFSGPISKKVKTIADCHKFIKVGSKKVFDTTVIYSRVIGVQASSREIDIEKVISHELAPVPTSMFHDDGSMRICKGKSDLKKRLAIETSPRQCNSVNAVVLDGSAILWIVHWPAKGAVVDYIENFKKFLVKKLEDSDVYLIFDRYPDYSTKSVTRDARECTASRVFQLSEQAPLPPQNVILTVSKNKVQLMSMICSNITKDKTFHSQHSARHKLVITGSDLVPTEIHHGATKARHDMRTSHEEADNIIVQQAIKCAEEQPRLSTVVIADDTDVFVLLLYHYLNEKLTSPMFMVSPIQQRSTIDIRATVQAHQKIIPSLLGAHALSGCDTVPTYYGIGKGTVIRTLLAAPDSLSLLGCLDATLSDVVDQATTFIGACYSKKIKDTTMSGFRYKVWAAKFGKTSSSTPKIETLPPSTEAFTQNVKRAHLQACVWKEAVCSDPPDVDPVNFGYSRHEPSKSLLPVTVPADVPLAPDEIMKLIKCSCEGPSPCRTQRCSCSRLKLPCTLFCKCNAGSECLNDLTKTVTSQPDVRN</sequence>
<evidence type="ECO:0000313" key="6">
    <source>
        <dbReference type="EMBL" id="CAH3192014.1"/>
    </source>
</evidence>
<feature type="region of interest" description="Disordered" evidence="2">
    <location>
        <begin position="866"/>
        <end position="886"/>
    </location>
</feature>
<evidence type="ECO:0000256" key="1">
    <source>
        <dbReference type="PROSITE-ProRule" id="PRU00042"/>
    </source>
</evidence>
<dbReference type="Proteomes" id="UP001159427">
    <property type="component" value="Unassembled WGS sequence"/>
</dbReference>
<accession>A0ABN8SKP4</accession>
<dbReference type="PANTHER" id="PTHR46704">
    <property type="entry name" value="CXC DOMAIN-CONTAINING PROTEIN-RELATED"/>
    <property type="match status" value="1"/>
</dbReference>
<reference evidence="7 8" key="1">
    <citation type="submission" date="2022-05" db="EMBL/GenBank/DDBJ databases">
        <authorList>
            <consortium name="Genoscope - CEA"/>
            <person name="William W."/>
        </authorList>
    </citation>
    <scope>NUCLEOTIDE SEQUENCE [LARGE SCALE GENOMIC DNA]</scope>
</reference>
<evidence type="ECO:0000313" key="5">
    <source>
        <dbReference type="EMBL" id="CAH3043804.1"/>
    </source>
</evidence>
<comment type="caution">
    <text evidence="7">The sequence shown here is derived from an EMBL/GenBank/DDBJ whole genome shotgun (WGS) entry which is preliminary data.</text>
</comment>
<dbReference type="EMBL" id="CALNXI010003062">
    <property type="protein sequence ID" value="CAH3192014.1"/>
    <property type="molecule type" value="Genomic_DNA"/>
</dbReference>
<keyword evidence="1" id="KW-0479">Metal-binding</keyword>
<evidence type="ECO:0000313" key="4">
    <source>
        <dbReference type="EMBL" id="CAH3014485.1"/>
    </source>
</evidence>
<evidence type="ECO:0000256" key="2">
    <source>
        <dbReference type="SAM" id="MobiDB-lite"/>
    </source>
</evidence>
<dbReference type="PROSITE" id="PS50157">
    <property type="entry name" value="ZINC_FINGER_C2H2_2"/>
    <property type="match status" value="1"/>
</dbReference>
<proteinExistence type="predicted"/>
<dbReference type="EMBL" id="CALNXI010003115">
    <property type="protein sequence ID" value="CAH3192222.1"/>
    <property type="molecule type" value="Genomic_DNA"/>
</dbReference>
<keyword evidence="1" id="KW-0862">Zinc</keyword>
<evidence type="ECO:0000313" key="8">
    <source>
        <dbReference type="Proteomes" id="UP001159427"/>
    </source>
</evidence>
<feature type="domain" description="C2H2-type" evidence="3">
    <location>
        <begin position="59"/>
        <end position="87"/>
    </location>
</feature>
<evidence type="ECO:0000313" key="7">
    <source>
        <dbReference type="EMBL" id="CAH3192222.1"/>
    </source>
</evidence>
<feature type="region of interest" description="Disordered" evidence="2">
    <location>
        <begin position="72"/>
        <end position="97"/>
    </location>
</feature>
<gene>
    <name evidence="4" type="ORF">PEVE_00000161</name>
    <name evidence="6" type="ORF">PEVE_00023079</name>
    <name evidence="7" type="ORF">PEVE_00023507</name>
    <name evidence="5" type="ORF">PEVE_00040728</name>
</gene>